<evidence type="ECO:0008006" key="3">
    <source>
        <dbReference type="Google" id="ProtNLM"/>
    </source>
</evidence>
<proteinExistence type="predicted"/>
<dbReference type="Pfam" id="PF12683">
    <property type="entry name" value="DUF3798"/>
    <property type="match status" value="1"/>
</dbReference>
<sequence length="407" mass="44573">MHSAEKYGRLTKYICASKTKGENKEEREMKKLGFLLLTLAMCLTFNMGVFAEEGNWKIAILTGTTSQGEEEFRAAERAVATYGEEHIVTDTYPDNFMDETETTISKLVSFASDPDIKAIVMCQAVPGAKAAFDKIRTELGRDDMLLIAGVPQEDPAVISEAADLVFYTNEAKQGDTIMETCANWGVEVFVHYSFPRHLAMETIAARKALLEENCAALGIEYVEATAPDPTGDSGVSGAQQFILEDVPAKMEEYAGKKVAFFTTNCSMQEPLQAAILDQPDAYYPQPCCPSPYHAFPASLGLEIAVGGDDTVALQAIAEKLAEHDAVGRYSTWPSPVNMTIIDVAVEYSKAFIEGTITERNDHDQVVAMFEGKCPGAIVENYVNADGTTIDNYYTILLAPVDFNDYLN</sequence>
<organism evidence="1 2">
    <name type="scientific">Marvinbryantia formatexigens DSM 14469</name>
    <dbReference type="NCBI Taxonomy" id="478749"/>
    <lineage>
        <taxon>Bacteria</taxon>
        <taxon>Bacillati</taxon>
        <taxon>Bacillota</taxon>
        <taxon>Clostridia</taxon>
        <taxon>Lachnospirales</taxon>
        <taxon>Lachnospiraceae</taxon>
        <taxon>Marvinbryantia</taxon>
    </lineage>
</organism>
<gene>
    <name evidence="1" type="ORF">BRYFOR_06627</name>
</gene>
<dbReference type="EMBL" id="ACCL02000006">
    <property type="protein sequence ID" value="EET61452.1"/>
    <property type="molecule type" value="Genomic_DNA"/>
</dbReference>
<dbReference type="eggNOG" id="COG0683">
    <property type="taxonomic scope" value="Bacteria"/>
</dbReference>
<name>C6LCW9_9FIRM</name>
<evidence type="ECO:0000313" key="2">
    <source>
        <dbReference type="Proteomes" id="UP000005561"/>
    </source>
</evidence>
<dbReference type="STRING" id="168384.SAMN05660368_01568"/>
<reference evidence="1" key="1">
    <citation type="submission" date="2009-07" db="EMBL/GenBank/DDBJ databases">
        <authorList>
            <person name="Weinstock G."/>
            <person name="Sodergren E."/>
            <person name="Clifton S."/>
            <person name="Fulton L."/>
            <person name="Fulton B."/>
            <person name="Courtney L."/>
            <person name="Fronick C."/>
            <person name="Harrison M."/>
            <person name="Strong C."/>
            <person name="Farmer C."/>
            <person name="Delahaunty K."/>
            <person name="Markovic C."/>
            <person name="Hall O."/>
            <person name="Minx P."/>
            <person name="Tomlinson C."/>
            <person name="Mitreva M."/>
            <person name="Nelson J."/>
            <person name="Hou S."/>
            <person name="Wollam A."/>
            <person name="Pepin K.H."/>
            <person name="Johnson M."/>
            <person name="Bhonagiri V."/>
            <person name="Nash W.E."/>
            <person name="Warren W."/>
            <person name="Chinwalla A."/>
            <person name="Mardis E.R."/>
            <person name="Wilson R.K."/>
        </authorList>
    </citation>
    <scope>NUCLEOTIDE SEQUENCE [LARGE SCALE GENOMIC DNA]</scope>
    <source>
        <strain evidence="1">DSM 14469</strain>
    </source>
</reference>
<dbReference type="InterPro" id="IPR024258">
    <property type="entry name" value="DUF3798"/>
</dbReference>
<dbReference type="Gene3D" id="3.40.50.11390">
    <property type="match status" value="1"/>
</dbReference>
<dbReference type="Proteomes" id="UP000005561">
    <property type="component" value="Unassembled WGS sequence"/>
</dbReference>
<evidence type="ECO:0000313" key="1">
    <source>
        <dbReference type="EMBL" id="EET61452.1"/>
    </source>
</evidence>
<protein>
    <recommendedName>
        <fullName evidence="3">DUF3798 domain-containing protein</fullName>
    </recommendedName>
</protein>
<dbReference type="AlphaFoldDB" id="C6LCW9"/>
<accession>C6LCW9</accession>
<keyword evidence="2" id="KW-1185">Reference proteome</keyword>
<comment type="caution">
    <text evidence="1">The sequence shown here is derived from an EMBL/GenBank/DDBJ whole genome shotgun (WGS) entry which is preliminary data.</text>
</comment>